<keyword evidence="4" id="KW-1185">Reference proteome</keyword>
<comment type="caution">
    <text evidence="3">The sequence shown here is derived from an EMBL/GenBank/DDBJ whole genome shotgun (WGS) entry which is preliminary data.</text>
</comment>
<evidence type="ECO:0000256" key="1">
    <source>
        <dbReference type="SAM" id="MobiDB-lite"/>
    </source>
</evidence>
<name>A0A9X1SGY4_9BACT</name>
<evidence type="ECO:0000313" key="4">
    <source>
        <dbReference type="Proteomes" id="UP001139103"/>
    </source>
</evidence>
<gene>
    <name evidence="3" type="ORF">LOC68_15920</name>
</gene>
<feature type="region of interest" description="Disordered" evidence="1">
    <location>
        <begin position="225"/>
        <end position="246"/>
    </location>
</feature>
<dbReference type="RefSeq" id="WP_230220528.1">
    <property type="nucleotide sequence ID" value="NZ_JAJKFT010000010.1"/>
</dbReference>
<evidence type="ECO:0000313" key="3">
    <source>
        <dbReference type="EMBL" id="MCC9629878.1"/>
    </source>
</evidence>
<organism evidence="3 4">
    <name type="scientific">Blastopirellula sediminis</name>
    <dbReference type="NCBI Taxonomy" id="2894196"/>
    <lineage>
        <taxon>Bacteria</taxon>
        <taxon>Pseudomonadati</taxon>
        <taxon>Planctomycetota</taxon>
        <taxon>Planctomycetia</taxon>
        <taxon>Pirellulales</taxon>
        <taxon>Pirellulaceae</taxon>
        <taxon>Blastopirellula</taxon>
    </lineage>
</organism>
<dbReference type="EMBL" id="JAJKFT010000010">
    <property type="protein sequence ID" value="MCC9629878.1"/>
    <property type="molecule type" value="Genomic_DNA"/>
</dbReference>
<sequence length="246" mass="28466">MRFVRVGFVLLFVAIYGSPSAANQPNKIERTTYSCWKYKFTSISNNQFQGECFWSDEKGGYQAGNLDGKFSNISYHENNDGTVDMEGKWSANNVSGTFQFKVAKDKESFDGTYKVDGSSVARPWSGEQTYGYSKYSFDQNGNRYYCKCFFRKPNGGYDHCWCMWYPDHSNRCYWCLRDFSYWGCCRKNGTWWKRNNSWVTWNNPKCTGCDFRCWCFPPPPSDNDDIPVSDTNIPAPPEPNAPILNS</sequence>
<proteinExistence type="predicted"/>
<feature type="signal peptide" evidence="2">
    <location>
        <begin position="1"/>
        <end position="21"/>
    </location>
</feature>
<feature type="chain" id="PRO_5040845386" evidence="2">
    <location>
        <begin position="22"/>
        <end position="246"/>
    </location>
</feature>
<accession>A0A9X1SGY4</accession>
<protein>
    <submittedName>
        <fullName evidence="3">Uncharacterized protein</fullName>
    </submittedName>
</protein>
<evidence type="ECO:0000256" key="2">
    <source>
        <dbReference type="SAM" id="SignalP"/>
    </source>
</evidence>
<reference evidence="3" key="1">
    <citation type="submission" date="2021-11" db="EMBL/GenBank/DDBJ databases">
        <title>Genome sequence.</title>
        <authorList>
            <person name="Sun Q."/>
        </authorList>
    </citation>
    <scope>NUCLEOTIDE SEQUENCE</scope>
    <source>
        <strain evidence="3">JC732</strain>
    </source>
</reference>
<dbReference type="AlphaFoldDB" id="A0A9X1SGY4"/>
<keyword evidence="2" id="KW-0732">Signal</keyword>
<dbReference type="Proteomes" id="UP001139103">
    <property type="component" value="Unassembled WGS sequence"/>
</dbReference>